<keyword evidence="2" id="KW-1185">Reference proteome</keyword>
<reference evidence="1 2" key="1">
    <citation type="submission" date="2018-08" db="EMBL/GenBank/DDBJ databases">
        <title>Genomic Encyclopedia of Archaeal and Bacterial Type Strains, Phase II (KMG-II): from individual species to whole genera.</title>
        <authorList>
            <person name="Goeker M."/>
        </authorList>
    </citation>
    <scope>NUCLEOTIDE SEQUENCE [LARGE SCALE GENOMIC DNA]</scope>
    <source>
        <strain evidence="1 2">DSM 2261</strain>
    </source>
</reference>
<dbReference type="Proteomes" id="UP000256345">
    <property type="component" value="Unassembled WGS sequence"/>
</dbReference>
<proteinExistence type="predicted"/>
<accession>A0ABX9JQK1</accession>
<comment type="caution">
    <text evidence="1">The sequence shown here is derived from an EMBL/GenBank/DDBJ whole genome shotgun (WGS) entry which is preliminary data.</text>
</comment>
<name>A0ABX9JQK1_9BACT</name>
<gene>
    <name evidence="1" type="ORF">ATI61_114116</name>
</gene>
<dbReference type="EMBL" id="QUMU01000014">
    <property type="protein sequence ID" value="REG24508.1"/>
    <property type="molecule type" value="Genomic_DNA"/>
</dbReference>
<sequence>MWTGTFGSPGTNPAGVRFVLEEAQGVLKGRVLLEDPVSKNYIELGNVTGRRTAGGNAAWELDSHGLSVSGTFDQNHFAGKLSFPAVDDDPSYEGDLVLDR</sequence>
<protein>
    <submittedName>
        <fullName evidence="1">Uncharacterized protein</fullName>
    </submittedName>
</protein>
<evidence type="ECO:0000313" key="2">
    <source>
        <dbReference type="Proteomes" id="UP000256345"/>
    </source>
</evidence>
<organism evidence="1 2">
    <name type="scientific">Archangium gephyra</name>
    <dbReference type="NCBI Taxonomy" id="48"/>
    <lineage>
        <taxon>Bacteria</taxon>
        <taxon>Pseudomonadati</taxon>
        <taxon>Myxococcota</taxon>
        <taxon>Myxococcia</taxon>
        <taxon>Myxococcales</taxon>
        <taxon>Cystobacterineae</taxon>
        <taxon>Archangiaceae</taxon>
        <taxon>Archangium</taxon>
    </lineage>
</organism>
<evidence type="ECO:0000313" key="1">
    <source>
        <dbReference type="EMBL" id="REG24508.1"/>
    </source>
</evidence>